<dbReference type="SUPFAM" id="SSF52540">
    <property type="entry name" value="P-loop containing nucleoside triphosphate hydrolases"/>
    <property type="match status" value="1"/>
</dbReference>
<protein>
    <submittedName>
        <fullName evidence="2">ABC transporter ATP-binding protein</fullName>
    </submittedName>
</protein>
<keyword evidence="3" id="KW-1185">Reference proteome</keyword>
<dbReference type="Proteomes" id="UP000294200">
    <property type="component" value="Unassembled WGS sequence"/>
</dbReference>
<accession>A0A4R0XK31</accession>
<dbReference type="PANTHER" id="PTHR32182">
    <property type="entry name" value="DNA REPLICATION AND REPAIR PROTEIN RECF"/>
    <property type="match status" value="1"/>
</dbReference>
<evidence type="ECO:0000259" key="1">
    <source>
        <dbReference type="Pfam" id="PF13304"/>
    </source>
</evidence>
<dbReference type="GO" id="GO:0000731">
    <property type="term" value="P:DNA synthesis involved in DNA repair"/>
    <property type="evidence" value="ECO:0007669"/>
    <property type="project" value="TreeGrafter"/>
</dbReference>
<comment type="caution">
    <text evidence="2">The sequence shown here is derived from an EMBL/GenBank/DDBJ whole genome shotgun (WGS) entry which is preliminary data.</text>
</comment>
<name>A0A4R0XK31_9BURK</name>
<proteinExistence type="predicted"/>
<dbReference type="Pfam" id="PF13304">
    <property type="entry name" value="AAA_21"/>
    <property type="match status" value="1"/>
</dbReference>
<dbReference type="GO" id="GO:0005524">
    <property type="term" value="F:ATP binding"/>
    <property type="evidence" value="ECO:0007669"/>
    <property type="project" value="UniProtKB-KW"/>
</dbReference>
<dbReference type="EMBL" id="MWML01000036">
    <property type="protein sequence ID" value="TCG08400.1"/>
    <property type="molecule type" value="Genomic_DNA"/>
</dbReference>
<evidence type="ECO:0000313" key="3">
    <source>
        <dbReference type="Proteomes" id="UP000294200"/>
    </source>
</evidence>
<keyword evidence="2" id="KW-0067">ATP-binding</keyword>
<dbReference type="GO" id="GO:0006302">
    <property type="term" value="P:double-strand break repair"/>
    <property type="evidence" value="ECO:0007669"/>
    <property type="project" value="TreeGrafter"/>
</dbReference>
<dbReference type="AlphaFoldDB" id="A0A4R0XK31"/>
<sequence length="537" mass="59106">MTNFSMSVPTDTGLLTISLSAGSSLVFVGANGGGKTRLASQIEESLGLSAHRISAHRALNLDPGVPKISEKLASNGLRLGHAFEDLNVNHRKGHRWSSKAEISLLNDFNFVIQTLFAEQSNTALASHLTARSGSLDGIKPTKFEGLLDIWSRLLPHRQLHISGDDIQVSPTGESERYSASQMSDGERAIFYLIGQTLVVAENSVLIVDEPELHIHRSIMSKLWDELEAARPDCGFVYITHDLEFASGRVGQKFTIREYRADPQWKLEPVPEATGFDEETTTLILGSRRPVLFVEGDANSLDTALYRCCYPSWTVIPRGSCEQVIHSVVTMRSNETLTRVTCSGIVDADDYDNEDIQYLRRLGVAVLPVSEIENVILLPPVSRAIAESEGLEDAALTECLAGLQAAVFATVTMAGAIDEAVVRYCRRRIDRTLKKIDLSAAKDIAQIVNEYSHRTSTLDIRSIAVSAFARIQSAIDRQDLPALLANYDNKGFLALAATHLKRTRAKDFESWLTRILRGKKSAAVANAIREQLPVITPR</sequence>
<gene>
    <name evidence="2" type="ORF">BZM27_12740</name>
</gene>
<dbReference type="Gene3D" id="3.40.50.300">
    <property type="entry name" value="P-loop containing nucleotide triphosphate hydrolases"/>
    <property type="match status" value="1"/>
</dbReference>
<dbReference type="GO" id="GO:0016887">
    <property type="term" value="F:ATP hydrolysis activity"/>
    <property type="evidence" value="ECO:0007669"/>
    <property type="project" value="InterPro"/>
</dbReference>
<dbReference type="InterPro" id="IPR027417">
    <property type="entry name" value="P-loop_NTPase"/>
</dbReference>
<feature type="domain" description="ATPase AAA-type core" evidence="1">
    <location>
        <begin position="178"/>
        <end position="244"/>
    </location>
</feature>
<reference evidence="2 3" key="1">
    <citation type="submission" date="2017-02" db="EMBL/GenBank/DDBJ databases">
        <title>Paraburkholderia sophoroidis sp. nov. and Paraburkholderia steynii sp. nov. rhizobial symbionts of the fynbos legume Hypocalyptus sophoroides.</title>
        <authorList>
            <person name="Steenkamp E.T."/>
            <person name="Beukes C.W."/>
            <person name="Van Zyl E."/>
            <person name="Avontuur J."/>
            <person name="Chan W.Y."/>
            <person name="Hassen A."/>
            <person name="Palmer M."/>
            <person name="Mthombeni L."/>
            <person name="Phalane F."/>
            <person name="Sereme K."/>
            <person name="Venter S.N."/>
        </authorList>
    </citation>
    <scope>NUCLEOTIDE SEQUENCE [LARGE SCALE GENOMIC DNA]</scope>
    <source>
        <strain evidence="2 3">HC1.1ba</strain>
    </source>
</reference>
<dbReference type="InterPro" id="IPR003959">
    <property type="entry name" value="ATPase_AAA_core"/>
</dbReference>
<dbReference type="PANTHER" id="PTHR32182:SF22">
    <property type="entry name" value="ATP-DEPENDENT ENDONUCLEASE, OLD FAMILY-RELATED"/>
    <property type="match status" value="1"/>
</dbReference>
<organism evidence="2 3">
    <name type="scientific">Paraburkholderia steynii</name>
    <dbReference type="NCBI Taxonomy" id="1245441"/>
    <lineage>
        <taxon>Bacteria</taxon>
        <taxon>Pseudomonadati</taxon>
        <taxon>Pseudomonadota</taxon>
        <taxon>Betaproteobacteria</taxon>
        <taxon>Burkholderiales</taxon>
        <taxon>Burkholderiaceae</taxon>
        <taxon>Paraburkholderia</taxon>
    </lineage>
</organism>
<keyword evidence="2" id="KW-0547">Nucleotide-binding</keyword>
<evidence type="ECO:0000313" key="2">
    <source>
        <dbReference type="EMBL" id="TCG08400.1"/>
    </source>
</evidence>